<keyword evidence="2" id="KW-0479">Metal-binding</keyword>
<dbReference type="InterPro" id="IPR017941">
    <property type="entry name" value="Rieske_2Fe-2S"/>
</dbReference>
<dbReference type="SUPFAM" id="SSF50022">
    <property type="entry name" value="ISP domain"/>
    <property type="match status" value="1"/>
</dbReference>
<keyword evidence="7" id="KW-1185">Reference proteome</keyword>
<accession>A0ABS0ATR3</accession>
<keyword evidence="1" id="KW-0001">2Fe-2S</keyword>
<dbReference type="Proteomes" id="UP000662703">
    <property type="component" value="Unassembled WGS sequence"/>
</dbReference>
<dbReference type="InterPro" id="IPR036922">
    <property type="entry name" value="Rieske_2Fe-2S_sf"/>
</dbReference>
<feature type="domain" description="Rieske" evidence="5">
    <location>
        <begin position="3"/>
        <end position="97"/>
    </location>
</feature>
<protein>
    <recommendedName>
        <fullName evidence="5">Rieske domain-containing protein</fullName>
    </recommendedName>
</protein>
<keyword evidence="3" id="KW-0408">Iron</keyword>
<dbReference type="Gene3D" id="2.102.10.10">
    <property type="entry name" value="Rieske [2Fe-2S] iron-sulphur domain"/>
    <property type="match status" value="1"/>
</dbReference>
<dbReference type="PROSITE" id="PS51296">
    <property type="entry name" value="RIESKE"/>
    <property type="match status" value="1"/>
</dbReference>
<organism evidence="6 7">
    <name type="scientific">Alloalcanivorax profundimaris</name>
    <dbReference type="NCBI Taxonomy" id="2735259"/>
    <lineage>
        <taxon>Bacteria</taxon>
        <taxon>Pseudomonadati</taxon>
        <taxon>Pseudomonadota</taxon>
        <taxon>Gammaproteobacteria</taxon>
        <taxon>Oceanospirillales</taxon>
        <taxon>Alcanivoracaceae</taxon>
        <taxon>Alloalcanivorax</taxon>
    </lineage>
</organism>
<evidence type="ECO:0000313" key="6">
    <source>
        <dbReference type="EMBL" id="MBF5057354.1"/>
    </source>
</evidence>
<evidence type="ECO:0000313" key="7">
    <source>
        <dbReference type="Proteomes" id="UP000662703"/>
    </source>
</evidence>
<sequence length="105" mass="12044">MFHRLIRTLDLHDGLRLPVRIGRHELLLLHESGETWLVQRRCPHGDFPLERASLRDGVLRCPGHGLEFSLHSGRCRAQPAYCLKRYMLEFDGPWLGVNLDPAGGH</sequence>
<keyword evidence="4" id="KW-0411">Iron-sulfur</keyword>
<evidence type="ECO:0000256" key="2">
    <source>
        <dbReference type="ARBA" id="ARBA00022723"/>
    </source>
</evidence>
<name>A0ABS0ATR3_9GAMM</name>
<gene>
    <name evidence="6" type="ORF">Y5W_02648</name>
</gene>
<evidence type="ECO:0000256" key="1">
    <source>
        <dbReference type="ARBA" id="ARBA00022714"/>
    </source>
</evidence>
<comment type="caution">
    <text evidence="6">The sequence shown here is derived from an EMBL/GenBank/DDBJ whole genome shotgun (WGS) entry which is preliminary data.</text>
</comment>
<evidence type="ECO:0000259" key="5">
    <source>
        <dbReference type="PROSITE" id="PS51296"/>
    </source>
</evidence>
<evidence type="ECO:0000256" key="3">
    <source>
        <dbReference type="ARBA" id="ARBA00023004"/>
    </source>
</evidence>
<dbReference type="RefSeq" id="WP_194865598.1">
    <property type="nucleotide sequence ID" value="NZ_ARXX01000043.1"/>
</dbReference>
<evidence type="ECO:0000256" key="4">
    <source>
        <dbReference type="ARBA" id="ARBA00023014"/>
    </source>
</evidence>
<dbReference type="Pfam" id="PF00355">
    <property type="entry name" value="Rieske"/>
    <property type="match status" value="1"/>
</dbReference>
<dbReference type="EMBL" id="ARXX01000043">
    <property type="protein sequence ID" value="MBF5057354.1"/>
    <property type="molecule type" value="Genomic_DNA"/>
</dbReference>
<proteinExistence type="predicted"/>
<reference evidence="6 7" key="1">
    <citation type="submission" date="2012-09" db="EMBL/GenBank/DDBJ databases">
        <title>Genome Sequence of alkane-degrading Bacterium Alcanivorax sp. 521-1.</title>
        <authorList>
            <person name="Lai Q."/>
            <person name="Shao Z."/>
        </authorList>
    </citation>
    <scope>NUCLEOTIDE SEQUENCE [LARGE SCALE GENOMIC DNA]</scope>
    <source>
        <strain evidence="6 7">521-1</strain>
    </source>
</reference>